<proteinExistence type="predicted"/>
<reference evidence="1" key="1">
    <citation type="journal article" date="2021" name="Proc. Natl. Acad. Sci. U.S.A.">
        <title>A Catalog of Tens of Thousands of Viruses from Human Metagenomes Reveals Hidden Associations with Chronic Diseases.</title>
        <authorList>
            <person name="Tisza M.J."/>
            <person name="Buck C.B."/>
        </authorList>
    </citation>
    <scope>NUCLEOTIDE SEQUENCE</scope>
    <source>
        <strain evidence="1">CtxvK3</strain>
    </source>
</reference>
<organism evidence="1">
    <name type="scientific">Siphoviridae sp. ctxvK3</name>
    <dbReference type="NCBI Taxonomy" id="2827975"/>
    <lineage>
        <taxon>Viruses</taxon>
        <taxon>Duplodnaviria</taxon>
        <taxon>Heunggongvirae</taxon>
        <taxon>Uroviricota</taxon>
        <taxon>Caudoviricetes</taxon>
    </lineage>
</organism>
<accession>A0A8S5SG66</accession>
<protein>
    <submittedName>
        <fullName evidence="1">Uncharacterized protein</fullName>
    </submittedName>
</protein>
<dbReference type="EMBL" id="BK032591">
    <property type="protein sequence ID" value="DAF49981.1"/>
    <property type="molecule type" value="Genomic_DNA"/>
</dbReference>
<evidence type="ECO:0000313" key="1">
    <source>
        <dbReference type="EMBL" id="DAF49981.1"/>
    </source>
</evidence>
<sequence length="45" mass="5501">MIYRLMKKKIQREGLTEENKNLLDVYLLGKRITQSQYEELMRLVN</sequence>
<name>A0A8S5SG66_9CAUD</name>